<evidence type="ECO:0000313" key="4">
    <source>
        <dbReference type="EMBL" id="BAM06630.1"/>
    </source>
</evidence>
<dbReference type="PATRIC" id="fig|1162668.3.peg.1057"/>
<reference evidence="5" key="2">
    <citation type="submission" date="2012-03" db="EMBL/GenBank/DDBJ databases">
        <title>The complete genome sequence of the pioneer microbe on fresh volcanic deposit, Leptospirillum ferrooxidans strain C2-3.</title>
        <authorList>
            <person name="Fujimura R."/>
            <person name="Sato Y."/>
            <person name="Nishizawa T."/>
            <person name="Nanba K."/>
            <person name="Oshima K."/>
            <person name="Hattori M."/>
            <person name="Kamijo T."/>
            <person name="Ohta H."/>
        </authorList>
    </citation>
    <scope>NUCLEOTIDE SEQUENCE [LARGE SCALE GENOMIC DNA]</scope>
    <source>
        <strain evidence="5">C2-3</strain>
    </source>
</reference>
<feature type="DNA-binding region" description="H-T-H motif" evidence="2">
    <location>
        <begin position="42"/>
        <end position="61"/>
    </location>
</feature>
<dbReference type="InterPro" id="IPR036271">
    <property type="entry name" value="Tet_transcr_reg_TetR-rel_C_sf"/>
</dbReference>
<dbReference type="STRING" id="1162668.LFE_0926"/>
<dbReference type="AlphaFoldDB" id="I0IMY1"/>
<dbReference type="EMBL" id="AP012342">
    <property type="protein sequence ID" value="BAM06630.1"/>
    <property type="molecule type" value="Genomic_DNA"/>
</dbReference>
<protein>
    <submittedName>
        <fullName evidence="4">Putative transcriptional regulator, TetR family</fullName>
    </submittedName>
</protein>
<keyword evidence="5" id="KW-1185">Reference proteome</keyword>
<evidence type="ECO:0000256" key="2">
    <source>
        <dbReference type="PROSITE-ProRule" id="PRU00335"/>
    </source>
</evidence>
<dbReference type="PROSITE" id="PS50977">
    <property type="entry name" value="HTH_TETR_2"/>
    <property type="match status" value="1"/>
</dbReference>
<dbReference type="eggNOG" id="COG1309">
    <property type="taxonomic scope" value="Bacteria"/>
</dbReference>
<dbReference type="SUPFAM" id="SSF46689">
    <property type="entry name" value="Homeodomain-like"/>
    <property type="match status" value="1"/>
</dbReference>
<evidence type="ECO:0000256" key="1">
    <source>
        <dbReference type="ARBA" id="ARBA00023125"/>
    </source>
</evidence>
<evidence type="ECO:0000313" key="5">
    <source>
        <dbReference type="Proteomes" id="UP000007382"/>
    </source>
</evidence>
<accession>I0IMY1</accession>
<dbReference type="PANTHER" id="PTHR43479:SF11">
    <property type="entry name" value="ACREF_ENVCD OPERON REPRESSOR-RELATED"/>
    <property type="match status" value="1"/>
</dbReference>
<feature type="domain" description="HTH tetR-type" evidence="3">
    <location>
        <begin position="19"/>
        <end position="79"/>
    </location>
</feature>
<name>I0IMY1_LEPFC</name>
<dbReference type="InterPro" id="IPR009057">
    <property type="entry name" value="Homeodomain-like_sf"/>
</dbReference>
<dbReference type="HOGENOM" id="CLU_093770_0_0_0"/>
<reference evidence="4 5" key="1">
    <citation type="journal article" date="2012" name="J. Bacteriol.">
        <title>Complete Genome Sequence of Leptospirillum ferrooxidans Strain C2-3, Isolated from a Fresh Volcanic Ash Deposit on the Island of Miyake, Japan.</title>
        <authorList>
            <person name="Fujimura R."/>
            <person name="Sato Y."/>
            <person name="Nishizawa T."/>
            <person name="Oshima K."/>
            <person name="Kim S.-W."/>
            <person name="Hattori M."/>
            <person name="Kamijo T."/>
            <person name="Ohta H."/>
        </authorList>
    </citation>
    <scope>NUCLEOTIDE SEQUENCE [LARGE SCALE GENOMIC DNA]</scope>
    <source>
        <strain evidence="4 5">C2-3</strain>
    </source>
</reference>
<dbReference type="Pfam" id="PF00440">
    <property type="entry name" value="TetR_N"/>
    <property type="match status" value="1"/>
</dbReference>
<dbReference type="InterPro" id="IPR001647">
    <property type="entry name" value="HTH_TetR"/>
</dbReference>
<evidence type="ECO:0000259" key="3">
    <source>
        <dbReference type="PROSITE" id="PS50977"/>
    </source>
</evidence>
<dbReference type="Gene3D" id="1.10.357.10">
    <property type="entry name" value="Tetracycline Repressor, domain 2"/>
    <property type="match status" value="1"/>
</dbReference>
<dbReference type="PANTHER" id="PTHR43479">
    <property type="entry name" value="ACREF/ENVCD OPERON REPRESSOR-RELATED"/>
    <property type="match status" value="1"/>
</dbReference>
<dbReference type="KEGG" id="lfc:LFE_0926"/>
<gene>
    <name evidence="4" type="ordered locus">LFE_0926</name>
</gene>
<proteinExistence type="predicted"/>
<dbReference type="Gene3D" id="1.10.10.60">
    <property type="entry name" value="Homeodomain-like"/>
    <property type="match status" value="1"/>
</dbReference>
<dbReference type="PRINTS" id="PR00455">
    <property type="entry name" value="HTHTETR"/>
</dbReference>
<sequence length="219" mass="25828">MVVQDKKLNEIATREIAFQMEKDRIIDQAANLFAQRRYDQVTLDELTQILGIGKGTLYRYFTNKEQLYAEILDIGHQKLMEILNGVKDREDMNPLEKLYEMSFSMAHFIRLHLDIYKVMAIEEPKERQCSTEKVQQYRKERIQMISDVVQEGRLLNYFRQDIDITLFSQSLMGSLWVEAIFPLGAVEKDGRLILRIEEIIFMFLKGVGTNQNFFKGRMI</sequence>
<dbReference type="SUPFAM" id="SSF48498">
    <property type="entry name" value="Tetracyclin repressor-like, C-terminal domain"/>
    <property type="match status" value="1"/>
</dbReference>
<dbReference type="GO" id="GO:0003677">
    <property type="term" value="F:DNA binding"/>
    <property type="evidence" value="ECO:0007669"/>
    <property type="project" value="UniProtKB-UniRule"/>
</dbReference>
<dbReference type="InterPro" id="IPR050624">
    <property type="entry name" value="HTH-type_Tx_Regulator"/>
</dbReference>
<dbReference type="RefSeq" id="WP_014449121.1">
    <property type="nucleotide sequence ID" value="NC_017094.1"/>
</dbReference>
<dbReference type="Proteomes" id="UP000007382">
    <property type="component" value="Chromosome"/>
</dbReference>
<keyword evidence="1 2" id="KW-0238">DNA-binding</keyword>
<organism evidence="4 5">
    <name type="scientific">Leptospirillum ferrooxidans (strain C2-3)</name>
    <dbReference type="NCBI Taxonomy" id="1162668"/>
    <lineage>
        <taxon>Bacteria</taxon>
        <taxon>Pseudomonadati</taxon>
        <taxon>Nitrospirota</taxon>
        <taxon>Nitrospiria</taxon>
        <taxon>Nitrospirales</taxon>
        <taxon>Nitrospiraceae</taxon>
        <taxon>Leptospirillum</taxon>
    </lineage>
</organism>
<dbReference type="OrthoDB" id="9812993at2"/>